<dbReference type="EMBL" id="HF951689">
    <property type="protein sequence ID" value="CCW35859.1"/>
    <property type="molecule type" value="Genomic_DNA"/>
</dbReference>
<evidence type="ECO:0000256" key="15">
    <source>
        <dbReference type="ARBA" id="ARBA00047364"/>
    </source>
</evidence>
<feature type="domain" description="TRNA-binding" evidence="18">
    <location>
        <begin position="572"/>
        <end position="673"/>
    </location>
</feature>
<dbReference type="NCBIfam" id="NF008900">
    <property type="entry name" value="PRK12267.1"/>
    <property type="match status" value="1"/>
</dbReference>
<dbReference type="HOGENOM" id="CLU_009710_9_4_0"/>
<dbReference type="PANTHER" id="PTHR43326:SF1">
    <property type="entry name" value="METHIONINE--TRNA LIGASE, MITOCHONDRIAL"/>
    <property type="match status" value="1"/>
</dbReference>
<evidence type="ECO:0000256" key="3">
    <source>
        <dbReference type="ARBA" id="ARBA00011738"/>
    </source>
</evidence>
<dbReference type="InterPro" id="IPR023457">
    <property type="entry name" value="Met-tRNA_synth_2"/>
</dbReference>
<dbReference type="InterPro" id="IPR012340">
    <property type="entry name" value="NA-bd_OB-fold"/>
</dbReference>
<dbReference type="eggNOG" id="COG0073">
    <property type="taxonomic scope" value="Bacteria"/>
</dbReference>
<dbReference type="InterPro" id="IPR015413">
    <property type="entry name" value="Methionyl/Leucyl_tRNA_Synth"/>
</dbReference>
<dbReference type="eggNOG" id="COG0143">
    <property type="taxonomic scope" value="Bacteria"/>
</dbReference>
<evidence type="ECO:0000259" key="18">
    <source>
        <dbReference type="PROSITE" id="PS50886"/>
    </source>
</evidence>
<dbReference type="PANTHER" id="PTHR43326">
    <property type="entry name" value="METHIONYL-TRNA SYNTHETASE"/>
    <property type="match status" value="1"/>
</dbReference>
<reference evidence="20" key="1">
    <citation type="submission" date="2013-03" db="EMBL/GenBank/DDBJ databases">
        <title>Genome sequence of Chthonomonas calidirosea, the first sequenced genome from the Armatimonadetes phylum (formally candidate division OP10).</title>
        <authorList>
            <person name="Lee K.C.Y."/>
            <person name="Morgan X.C."/>
            <person name="Dunfield P.F."/>
            <person name="Tamas I."/>
            <person name="Houghton K.M."/>
            <person name="Vyssotski M."/>
            <person name="Ryan J.L.J."/>
            <person name="Lagutin K."/>
            <person name="McDonald I.R."/>
            <person name="Stott M.B."/>
        </authorList>
    </citation>
    <scope>NUCLEOTIDE SEQUENCE [LARGE SCALE GENOMIC DNA]</scope>
    <source>
        <strain evidence="20">DSM 23976 / ICMP 18418 / T49</strain>
    </source>
</reference>
<evidence type="ECO:0000256" key="5">
    <source>
        <dbReference type="ARBA" id="ARBA00018753"/>
    </source>
</evidence>
<dbReference type="PATRIC" id="fig|1303518.3.peg.2117"/>
<dbReference type="InterPro" id="IPR014758">
    <property type="entry name" value="Met-tRNA_synth"/>
</dbReference>
<dbReference type="SUPFAM" id="SSF47323">
    <property type="entry name" value="Anticodon-binding domain of a subclass of class I aminoacyl-tRNA synthetases"/>
    <property type="match status" value="1"/>
</dbReference>
<proteinExistence type="inferred from homology"/>
<evidence type="ECO:0000256" key="4">
    <source>
        <dbReference type="ARBA" id="ARBA00012838"/>
    </source>
</evidence>
<dbReference type="InterPro" id="IPR009080">
    <property type="entry name" value="tRNAsynth_Ia_anticodon-bd"/>
</dbReference>
<dbReference type="AlphaFoldDB" id="S0EVM7"/>
<dbReference type="InterPro" id="IPR041872">
    <property type="entry name" value="Anticodon_Met"/>
</dbReference>
<keyword evidence="10 17" id="KW-0067">ATP-binding</keyword>
<keyword evidence="20" id="KW-1185">Reference proteome</keyword>
<evidence type="ECO:0000256" key="12">
    <source>
        <dbReference type="ARBA" id="ARBA00022917"/>
    </source>
</evidence>
<dbReference type="CDD" id="cd00814">
    <property type="entry name" value="MetRS_core"/>
    <property type="match status" value="1"/>
</dbReference>
<evidence type="ECO:0000256" key="11">
    <source>
        <dbReference type="ARBA" id="ARBA00022884"/>
    </source>
</evidence>
<comment type="subcellular location">
    <subcellularLocation>
        <location evidence="2">Cytoplasm</location>
    </subcellularLocation>
</comment>
<dbReference type="InterPro" id="IPR002547">
    <property type="entry name" value="tRNA-bd_dom"/>
</dbReference>
<dbReference type="NCBIfam" id="TIGR00398">
    <property type="entry name" value="metG"/>
    <property type="match status" value="1"/>
</dbReference>
<evidence type="ECO:0000256" key="8">
    <source>
        <dbReference type="ARBA" id="ARBA00022598"/>
    </source>
</evidence>
<evidence type="ECO:0000256" key="6">
    <source>
        <dbReference type="ARBA" id="ARBA00022490"/>
    </source>
</evidence>
<keyword evidence="9 17" id="KW-0547">Nucleotide-binding</keyword>
<dbReference type="InParanoid" id="S0EVM7"/>
<dbReference type="Gene3D" id="2.170.220.10">
    <property type="match status" value="1"/>
</dbReference>
<dbReference type="Pfam" id="PF01588">
    <property type="entry name" value="tRNA_bind"/>
    <property type="match status" value="1"/>
</dbReference>
<dbReference type="STRING" id="454171.CP488_02037"/>
<gene>
    <name evidence="19" type="ORF">CCALI_02052</name>
</gene>
<dbReference type="Proteomes" id="UP000014227">
    <property type="component" value="Chromosome I"/>
</dbReference>
<dbReference type="InterPro" id="IPR004495">
    <property type="entry name" value="Met-tRNA-synth_bsu_C"/>
</dbReference>
<evidence type="ECO:0000256" key="14">
    <source>
        <dbReference type="ARBA" id="ARBA00030904"/>
    </source>
</evidence>
<dbReference type="FunCoup" id="S0EVM7">
    <property type="interactions" value="412"/>
</dbReference>
<evidence type="ECO:0000256" key="2">
    <source>
        <dbReference type="ARBA" id="ARBA00004496"/>
    </source>
</evidence>
<keyword evidence="7 16" id="KW-0820">tRNA-binding</keyword>
<evidence type="ECO:0000256" key="17">
    <source>
        <dbReference type="RuleBase" id="RU363039"/>
    </source>
</evidence>
<dbReference type="EC" id="6.1.1.10" evidence="4"/>
<dbReference type="FunFam" id="2.170.220.10:FF:000002">
    <property type="entry name" value="Methionine--tRNA ligase"/>
    <property type="match status" value="1"/>
</dbReference>
<dbReference type="GO" id="GO:0006431">
    <property type="term" value="P:methionyl-tRNA aminoacylation"/>
    <property type="evidence" value="ECO:0007669"/>
    <property type="project" value="InterPro"/>
</dbReference>
<dbReference type="Gene3D" id="3.40.50.620">
    <property type="entry name" value="HUPs"/>
    <property type="match status" value="1"/>
</dbReference>
<dbReference type="InterPro" id="IPR014729">
    <property type="entry name" value="Rossmann-like_a/b/a_fold"/>
</dbReference>
<dbReference type="OrthoDB" id="9810191at2"/>
<dbReference type="CDD" id="cd02800">
    <property type="entry name" value="tRNA_bind_EcMetRS_like"/>
    <property type="match status" value="1"/>
</dbReference>
<keyword evidence="6" id="KW-0963">Cytoplasm</keyword>
<dbReference type="GO" id="GO:0005737">
    <property type="term" value="C:cytoplasm"/>
    <property type="evidence" value="ECO:0007669"/>
    <property type="project" value="UniProtKB-SubCell"/>
</dbReference>
<keyword evidence="11 16" id="KW-0694">RNA-binding</keyword>
<dbReference type="PROSITE" id="PS51257">
    <property type="entry name" value="PROKAR_LIPOPROTEIN"/>
    <property type="match status" value="1"/>
</dbReference>
<organism evidence="19 20">
    <name type="scientific">Chthonomonas calidirosea (strain DSM 23976 / ICMP 18418 / T49)</name>
    <dbReference type="NCBI Taxonomy" id="1303518"/>
    <lineage>
        <taxon>Bacteria</taxon>
        <taxon>Bacillati</taxon>
        <taxon>Armatimonadota</taxon>
        <taxon>Chthonomonadia</taxon>
        <taxon>Chthonomonadales</taxon>
        <taxon>Chthonomonadaceae</taxon>
        <taxon>Chthonomonas</taxon>
    </lineage>
</organism>
<dbReference type="CDD" id="cd07957">
    <property type="entry name" value="Anticodon_Ia_Met"/>
    <property type="match status" value="1"/>
</dbReference>
<dbReference type="Gene3D" id="1.10.730.10">
    <property type="entry name" value="Isoleucyl-tRNA Synthetase, Domain 1"/>
    <property type="match status" value="1"/>
</dbReference>
<comment type="subunit">
    <text evidence="3">Homodimer.</text>
</comment>
<evidence type="ECO:0000313" key="19">
    <source>
        <dbReference type="EMBL" id="CCW35859.1"/>
    </source>
</evidence>
<evidence type="ECO:0000256" key="1">
    <source>
        <dbReference type="ARBA" id="ARBA00003314"/>
    </source>
</evidence>
<dbReference type="Pfam" id="PF19303">
    <property type="entry name" value="Anticodon_3"/>
    <property type="match status" value="1"/>
</dbReference>
<accession>S0EVM7</accession>
<dbReference type="SUPFAM" id="SSF52374">
    <property type="entry name" value="Nucleotidylyl transferase"/>
    <property type="match status" value="1"/>
</dbReference>
<sequence length="673" mass="75403">MTVSAKTTYYVTTPIYYVNGQPHIGTALTTVACDAIARYQRLCGQPAFLLTGTDENGTKIQEAAEKAHVDTLLFVDRLSAAFQKSWRELHIAADGFIRTTEPRHLRAVQEFFRRLRERGYVYKDIYEGWYSVSDETFYRDSDVENGIAKETGKPVIRVKEENYFFRLSAFADKLLEHIHAHPEFLLPDFRRNEVIRFIEEGLRDICITRANRGWGIPFPEDESKVIYVWFDALISYLSGIGWPDDPVWQTRWPADLHFMGKEIFVRFHATLWPAMLMAVGLPLPKQVYAHGFWTIPGLKPGEKAGKSTGGLPHPTSFSRFLAERAGIDFDLAADAQRYLLCREMNFGLDTEFSVESFLRRFNTDLANDLGNLLNRTLNMVNRYTGGVLKNVELDPEIGALAEAVRDDYHRAMAEFRLNGALEAVFRLVGRMNKYLDEKAPWSLAKAAESGDAAAAAQLRTVLGTCLEATRFSALLLSPFMPVASERLLDQMGLASVSASGSQALNWGAAGNTWQVKTPQPLFPRMQNLNLSEKDIQTLMTPPEDAETQARPVGAPVPPEEIAPATSNISIEEFQRVQLVVGEVLAAEPVPNTTKLLRLTVLLSEKDVRTILAGIAEFYKPEELVGRQVVIVANLQPRRMRGIESQGMLLAADVEGRAVLLQPDQPVPNGTRVR</sequence>
<dbReference type="KEGG" id="ccz:CCALI_02052"/>
<dbReference type="GO" id="GO:0005524">
    <property type="term" value="F:ATP binding"/>
    <property type="evidence" value="ECO:0007669"/>
    <property type="project" value="UniProtKB-KW"/>
</dbReference>
<keyword evidence="12 17" id="KW-0648">Protein biosynthesis</keyword>
<comment type="function">
    <text evidence="1">Is required not only for elongation of protein synthesis but also for the initiation of all mRNA translation through initiator tRNA(fMet) aminoacylation.</text>
</comment>
<evidence type="ECO:0000256" key="7">
    <source>
        <dbReference type="ARBA" id="ARBA00022555"/>
    </source>
</evidence>
<dbReference type="GO" id="GO:0000049">
    <property type="term" value="F:tRNA binding"/>
    <property type="evidence" value="ECO:0007669"/>
    <property type="project" value="UniProtKB-UniRule"/>
</dbReference>
<comment type="similarity">
    <text evidence="17">Belongs to the class-I aminoacyl-tRNA synthetase family.</text>
</comment>
<name>S0EVM7_CHTCT</name>
<evidence type="ECO:0000256" key="16">
    <source>
        <dbReference type="PROSITE-ProRule" id="PRU00209"/>
    </source>
</evidence>
<protein>
    <recommendedName>
        <fullName evidence="5">Methionine--tRNA ligase</fullName>
        <ecNumber evidence="4">6.1.1.10</ecNumber>
    </recommendedName>
    <alternativeName>
        <fullName evidence="14">Methionyl-tRNA synthetase</fullName>
    </alternativeName>
</protein>
<evidence type="ECO:0000256" key="10">
    <source>
        <dbReference type="ARBA" id="ARBA00022840"/>
    </source>
</evidence>
<evidence type="ECO:0000256" key="9">
    <source>
        <dbReference type="ARBA" id="ARBA00022741"/>
    </source>
</evidence>
<dbReference type="FunFam" id="2.40.50.140:FF:000042">
    <property type="entry name" value="Methionine--tRNA ligase"/>
    <property type="match status" value="1"/>
</dbReference>
<evidence type="ECO:0000313" key="20">
    <source>
        <dbReference type="Proteomes" id="UP000014227"/>
    </source>
</evidence>
<keyword evidence="13 17" id="KW-0030">Aminoacyl-tRNA synthetase</keyword>
<evidence type="ECO:0000256" key="13">
    <source>
        <dbReference type="ARBA" id="ARBA00023146"/>
    </source>
</evidence>
<dbReference type="Pfam" id="PF09334">
    <property type="entry name" value="tRNA-synt_1g"/>
    <property type="match status" value="2"/>
</dbReference>
<dbReference type="InterPro" id="IPR033911">
    <property type="entry name" value="MetRS_core"/>
</dbReference>
<keyword evidence="8 17" id="KW-0436">Ligase</keyword>
<dbReference type="RefSeq" id="WP_016483383.1">
    <property type="nucleotide sequence ID" value="NC_021487.1"/>
</dbReference>
<dbReference type="GO" id="GO:0004825">
    <property type="term" value="F:methionine-tRNA ligase activity"/>
    <property type="evidence" value="ECO:0007669"/>
    <property type="project" value="UniProtKB-EC"/>
</dbReference>
<dbReference type="PROSITE" id="PS50886">
    <property type="entry name" value="TRBD"/>
    <property type="match status" value="1"/>
</dbReference>
<dbReference type="Gene3D" id="2.40.50.140">
    <property type="entry name" value="Nucleic acid-binding proteins"/>
    <property type="match status" value="1"/>
</dbReference>
<dbReference type="SUPFAM" id="SSF50249">
    <property type="entry name" value="Nucleic acid-binding proteins"/>
    <property type="match status" value="1"/>
</dbReference>
<dbReference type="PRINTS" id="PR01041">
    <property type="entry name" value="TRNASYNTHMET"/>
</dbReference>
<comment type="catalytic activity">
    <reaction evidence="15">
        <text>tRNA(Met) + L-methionine + ATP = L-methionyl-tRNA(Met) + AMP + diphosphate</text>
        <dbReference type="Rhea" id="RHEA:13481"/>
        <dbReference type="Rhea" id="RHEA-COMP:9667"/>
        <dbReference type="Rhea" id="RHEA-COMP:9698"/>
        <dbReference type="ChEBI" id="CHEBI:30616"/>
        <dbReference type="ChEBI" id="CHEBI:33019"/>
        <dbReference type="ChEBI" id="CHEBI:57844"/>
        <dbReference type="ChEBI" id="CHEBI:78442"/>
        <dbReference type="ChEBI" id="CHEBI:78530"/>
        <dbReference type="ChEBI" id="CHEBI:456215"/>
        <dbReference type="EC" id="6.1.1.10"/>
    </reaction>
</comment>